<dbReference type="PRINTS" id="PR00032">
    <property type="entry name" value="HTHARAC"/>
</dbReference>
<dbReference type="Proteomes" id="UP000886723">
    <property type="component" value="Unassembled WGS sequence"/>
</dbReference>
<comment type="caution">
    <text evidence="5">The sequence shown here is derived from an EMBL/GenBank/DDBJ whole genome shotgun (WGS) entry which is preliminary data.</text>
</comment>
<reference evidence="5" key="2">
    <citation type="journal article" date="2021" name="PeerJ">
        <title>Extensive microbial diversity within the chicken gut microbiome revealed by metagenomics and culture.</title>
        <authorList>
            <person name="Gilroy R."/>
            <person name="Ravi A."/>
            <person name="Getino M."/>
            <person name="Pursley I."/>
            <person name="Horton D.L."/>
            <person name="Alikhan N.F."/>
            <person name="Baker D."/>
            <person name="Gharbi K."/>
            <person name="Hall N."/>
            <person name="Watson M."/>
            <person name="Adriaenssens E.M."/>
            <person name="Foster-Nyarko E."/>
            <person name="Jarju S."/>
            <person name="Secka A."/>
            <person name="Antonio M."/>
            <person name="Oren A."/>
            <person name="Chaudhuri R.R."/>
            <person name="La Ragione R."/>
            <person name="Hildebrand F."/>
            <person name="Pallen M.J."/>
        </authorList>
    </citation>
    <scope>NUCLEOTIDE SEQUENCE</scope>
    <source>
        <strain evidence="5">ChiBcec2-4451</strain>
    </source>
</reference>
<dbReference type="InterPro" id="IPR009057">
    <property type="entry name" value="Homeodomain-like_sf"/>
</dbReference>
<keyword evidence="2" id="KW-0238">DNA-binding</keyword>
<dbReference type="Gene3D" id="1.10.10.60">
    <property type="entry name" value="Homeodomain-like"/>
    <property type="match status" value="2"/>
</dbReference>
<keyword evidence="1" id="KW-0805">Transcription regulation</keyword>
<dbReference type="AlphaFoldDB" id="A0A9D1T7P2"/>
<feature type="domain" description="HTH araC/xylS-type" evidence="4">
    <location>
        <begin position="39"/>
        <end position="137"/>
    </location>
</feature>
<gene>
    <name evidence="5" type="ORF">IAA63_13320</name>
</gene>
<dbReference type="GO" id="GO:0043565">
    <property type="term" value="F:sequence-specific DNA binding"/>
    <property type="evidence" value="ECO:0007669"/>
    <property type="project" value="InterPro"/>
</dbReference>
<dbReference type="SUPFAM" id="SSF46689">
    <property type="entry name" value="Homeodomain-like"/>
    <property type="match status" value="2"/>
</dbReference>
<keyword evidence="3" id="KW-0804">Transcription</keyword>
<name>A0A9D1T7P2_9FIRM</name>
<dbReference type="InterPro" id="IPR018060">
    <property type="entry name" value="HTH_AraC"/>
</dbReference>
<protein>
    <submittedName>
        <fullName evidence="5">Helix-turn-helix transcriptional regulator</fullName>
    </submittedName>
</protein>
<proteinExistence type="predicted"/>
<dbReference type="PROSITE" id="PS01124">
    <property type="entry name" value="HTH_ARAC_FAMILY_2"/>
    <property type="match status" value="1"/>
</dbReference>
<dbReference type="SMART" id="SM00342">
    <property type="entry name" value="HTH_ARAC"/>
    <property type="match status" value="1"/>
</dbReference>
<dbReference type="InterPro" id="IPR020449">
    <property type="entry name" value="Tscrpt_reg_AraC-type_HTH"/>
</dbReference>
<evidence type="ECO:0000313" key="6">
    <source>
        <dbReference type="Proteomes" id="UP000886723"/>
    </source>
</evidence>
<dbReference type="PANTHER" id="PTHR43280">
    <property type="entry name" value="ARAC-FAMILY TRANSCRIPTIONAL REGULATOR"/>
    <property type="match status" value="1"/>
</dbReference>
<evidence type="ECO:0000259" key="4">
    <source>
        <dbReference type="PROSITE" id="PS01124"/>
    </source>
</evidence>
<sequence>VVNTLFTLKDVENYYLQFYLNIAHMLQPHSIYNTGELIDQIRTYMQKNYQKNITQDFLASLFFLNRSYLSQLFRRKTGQKFIDYLNEIRIEKAKEQLISTDRKMYQIARFVGYDNVKYFFRIFKKKTGISPEQFREQEKTENSGKKILETVE</sequence>
<accession>A0A9D1T7P2</accession>
<dbReference type="Pfam" id="PF12833">
    <property type="entry name" value="HTH_18"/>
    <property type="match status" value="1"/>
</dbReference>
<reference evidence="5" key="1">
    <citation type="submission" date="2020-10" db="EMBL/GenBank/DDBJ databases">
        <authorList>
            <person name="Gilroy R."/>
        </authorList>
    </citation>
    <scope>NUCLEOTIDE SEQUENCE</scope>
    <source>
        <strain evidence="5">ChiBcec2-4451</strain>
    </source>
</reference>
<evidence type="ECO:0000256" key="1">
    <source>
        <dbReference type="ARBA" id="ARBA00023015"/>
    </source>
</evidence>
<evidence type="ECO:0000256" key="2">
    <source>
        <dbReference type="ARBA" id="ARBA00023125"/>
    </source>
</evidence>
<dbReference type="EMBL" id="DVON01000282">
    <property type="protein sequence ID" value="HIV14099.1"/>
    <property type="molecule type" value="Genomic_DNA"/>
</dbReference>
<dbReference type="GO" id="GO:0003700">
    <property type="term" value="F:DNA-binding transcription factor activity"/>
    <property type="evidence" value="ECO:0007669"/>
    <property type="project" value="InterPro"/>
</dbReference>
<dbReference type="PANTHER" id="PTHR43280:SF28">
    <property type="entry name" value="HTH-TYPE TRANSCRIPTIONAL ACTIVATOR RHAS"/>
    <property type="match status" value="1"/>
</dbReference>
<evidence type="ECO:0000313" key="5">
    <source>
        <dbReference type="EMBL" id="HIV14099.1"/>
    </source>
</evidence>
<organism evidence="5 6">
    <name type="scientific">Candidatus Pullilachnospira stercoravium</name>
    <dbReference type="NCBI Taxonomy" id="2840913"/>
    <lineage>
        <taxon>Bacteria</taxon>
        <taxon>Bacillati</taxon>
        <taxon>Bacillota</taxon>
        <taxon>Clostridia</taxon>
        <taxon>Lachnospirales</taxon>
        <taxon>Lachnospiraceae</taxon>
        <taxon>Lachnospiraceae incertae sedis</taxon>
        <taxon>Candidatus Pullilachnospira</taxon>
    </lineage>
</organism>
<evidence type="ECO:0000256" key="3">
    <source>
        <dbReference type="ARBA" id="ARBA00023163"/>
    </source>
</evidence>
<feature type="non-terminal residue" evidence="5">
    <location>
        <position position="1"/>
    </location>
</feature>